<proteinExistence type="predicted"/>
<accession>A0A8K0MS87</accession>
<protein>
    <submittedName>
        <fullName evidence="1">Uncharacterized protein</fullName>
    </submittedName>
</protein>
<reference evidence="1" key="1">
    <citation type="submission" date="2020-03" db="EMBL/GenBank/DDBJ databases">
        <title>A high-quality chromosome-level genome assembly of a woody plant with both climbing and erect habits, Rhamnella rubrinervis.</title>
        <authorList>
            <person name="Lu Z."/>
            <person name="Yang Y."/>
            <person name="Zhu X."/>
            <person name="Sun Y."/>
        </authorList>
    </citation>
    <scope>NUCLEOTIDE SEQUENCE</scope>
    <source>
        <strain evidence="1">BYM</strain>
        <tissue evidence="1">Leaf</tissue>
    </source>
</reference>
<dbReference type="EMBL" id="VOIH02000001">
    <property type="protein sequence ID" value="KAF3456742.1"/>
    <property type="molecule type" value="Genomic_DNA"/>
</dbReference>
<comment type="caution">
    <text evidence="1">The sequence shown here is derived from an EMBL/GenBank/DDBJ whole genome shotgun (WGS) entry which is preliminary data.</text>
</comment>
<evidence type="ECO:0000313" key="1">
    <source>
        <dbReference type="EMBL" id="KAF3456742.1"/>
    </source>
</evidence>
<gene>
    <name evidence="1" type="ORF">FNV43_RR01396</name>
</gene>
<dbReference type="Proteomes" id="UP000796880">
    <property type="component" value="Unassembled WGS sequence"/>
</dbReference>
<evidence type="ECO:0000313" key="2">
    <source>
        <dbReference type="Proteomes" id="UP000796880"/>
    </source>
</evidence>
<name>A0A8K0MS87_9ROSA</name>
<keyword evidence="2" id="KW-1185">Reference proteome</keyword>
<dbReference type="AlphaFoldDB" id="A0A8K0MS87"/>
<sequence length="98" mass="11115">MKSAAARDHVHGWYSSHTRPIQRPRTILPAISGYEEPRSGYEVTTCDLVALGGGMRSHRRWKKKSPRDPGLAWKYRANRARRSIGGLARKTDRGEELS</sequence>
<organism evidence="1 2">
    <name type="scientific">Rhamnella rubrinervis</name>
    <dbReference type="NCBI Taxonomy" id="2594499"/>
    <lineage>
        <taxon>Eukaryota</taxon>
        <taxon>Viridiplantae</taxon>
        <taxon>Streptophyta</taxon>
        <taxon>Embryophyta</taxon>
        <taxon>Tracheophyta</taxon>
        <taxon>Spermatophyta</taxon>
        <taxon>Magnoliopsida</taxon>
        <taxon>eudicotyledons</taxon>
        <taxon>Gunneridae</taxon>
        <taxon>Pentapetalae</taxon>
        <taxon>rosids</taxon>
        <taxon>fabids</taxon>
        <taxon>Rosales</taxon>
        <taxon>Rhamnaceae</taxon>
        <taxon>rhamnoid group</taxon>
        <taxon>Rhamneae</taxon>
        <taxon>Rhamnella</taxon>
    </lineage>
</organism>